<dbReference type="Proteomes" id="UP000594454">
    <property type="component" value="Chromosome 5"/>
</dbReference>
<dbReference type="EMBL" id="LR899013">
    <property type="protein sequence ID" value="CAD7091288.1"/>
    <property type="molecule type" value="Genomic_DNA"/>
</dbReference>
<evidence type="ECO:0000313" key="3">
    <source>
        <dbReference type="Proteomes" id="UP000594454"/>
    </source>
</evidence>
<keyword evidence="3" id="KW-1185">Reference proteome</keyword>
<proteinExistence type="predicted"/>
<dbReference type="AlphaFoldDB" id="A0A7R8V288"/>
<reference evidence="2 3" key="1">
    <citation type="submission" date="2020-11" db="EMBL/GenBank/DDBJ databases">
        <authorList>
            <person name="Wallbank WR R."/>
            <person name="Pardo Diaz C."/>
            <person name="Kozak K."/>
            <person name="Martin S."/>
            <person name="Jiggins C."/>
            <person name="Moest M."/>
            <person name="Warren A I."/>
            <person name="Generalovic N T."/>
            <person name="Byers J.R.P. K."/>
            <person name="Montejo-Kovacevich G."/>
            <person name="Yen C E."/>
        </authorList>
    </citation>
    <scope>NUCLEOTIDE SEQUENCE [LARGE SCALE GENOMIC DNA]</scope>
</reference>
<sequence length="106" mass="12564">MATEKVSEAMLVDETLNEQDQNDKPNNPSTELRKRPSKKATSKNNSLEYRMFDNEEEVFRQRVKKAPRSRVRVRSRLKKQLKRAKSRACFKLPMTVMKKRGRPKKK</sequence>
<protein>
    <submittedName>
        <fullName evidence="2">Uncharacterized protein</fullName>
    </submittedName>
</protein>
<name>A0A7R8V288_HERIL</name>
<gene>
    <name evidence="2" type="ORF">HERILL_LOCUS13711</name>
</gene>
<feature type="region of interest" description="Disordered" evidence="1">
    <location>
        <begin position="63"/>
        <end position="85"/>
    </location>
</feature>
<dbReference type="InParanoid" id="A0A7R8V288"/>
<organism evidence="2 3">
    <name type="scientific">Hermetia illucens</name>
    <name type="common">Black soldier fly</name>
    <dbReference type="NCBI Taxonomy" id="343691"/>
    <lineage>
        <taxon>Eukaryota</taxon>
        <taxon>Metazoa</taxon>
        <taxon>Ecdysozoa</taxon>
        <taxon>Arthropoda</taxon>
        <taxon>Hexapoda</taxon>
        <taxon>Insecta</taxon>
        <taxon>Pterygota</taxon>
        <taxon>Neoptera</taxon>
        <taxon>Endopterygota</taxon>
        <taxon>Diptera</taxon>
        <taxon>Brachycera</taxon>
        <taxon>Stratiomyomorpha</taxon>
        <taxon>Stratiomyidae</taxon>
        <taxon>Hermetiinae</taxon>
        <taxon>Hermetia</taxon>
    </lineage>
</organism>
<accession>A0A7R8V288</accession>
<feature type="region of interest" description="Disordered" evidence="1">
    <location>
        <begin position="1"/>
        <end position="47"/>
    </location>
</feature>
<evidence type="ECO:0000256" key="1">
    <source>
        <dbReference type="SAM" id="MobiDB-lite"/>
    </source>
</evidence>
<evidence type="ECO:0000313" key="2">
    <source>
        <dbReference type="EMBL" id="CAD7091288.1"/>
    </source>
</evidence>